<evidence type="ECO:0008006" key="6">
    <source>
        <dbReference type="Google" id="ProtNLM"/>
    </source>
</evidence>
<evidence type="ECO:0000313" key="5">
    <source>
        <dbReference type="Proteomes" id="UP000076842"/>
    </source>
</evidence>
<dbReference type="Proteomes" id="UP000076842">
    <property type="component" value="Unassembled WGS sequence"/>
</dbReference>
<dbReference type="EMBL" id="KV424003">
    <property type="protein sequence ID" value="KZT54957.1"/>
    <property type="molecule type" value="Genomic_DNA"/>
</dbReference>
<evidence type="ECO:0000256" key="2">
    <source>
        <dbReference type="SAM" id="Phobius"/>
    </source>
</evidence>
<feature type="transmembrane region" description="Helical" evidence="2">
    <location>
        <begin position="277"/>
        <end position="298"/>
    </location>
</feature>
<name>A0A165EIU4_9BASI</name>
<keyword evidence="5" id="KW-1185">Reference proteome</keyword>
<feature type="region of interest" description="Disordered" evidence="1">
    <location>
        <begin position="251"/>
        <end position="271"/>
    </location>
</feature>
<evidence type="ECO:0000313" key="4">
    <source>
        <dbReference type="EMBL" id="KZT54957.1"/>
    </source>
</evidence>
<evidence type="ECO:0000256" key="3">
    <source>
        <dbReference type="SAM" id="SignalP"/>
    </source>
</evidence>
<dbReference type="STRING" id="1353952.A0A165EIU4"/>
<protein>
    <recommendedName>
        <fullName evidence="6">Mid2 domain-containing protein</fullName>
    </recommendedName>
</protein>
<dbReference type="InParanoid" id="A0A165EIU4"/>
<keyword evidence="2" id="KW-0472">Membrane</keyword>
<keyword evidence="2" id="KW-1133">Transmembrane helix</keyword>
<keyword evidence="3" id="KW-0732">Signal</keyword>
<organism evidence="4 5">
    <name type="scientific">Calocera cornea HHB12733</name>
    <dbReference type="NCBI Taxonomy" id="1353952"/>
    <lineage>
        <taxon>Eukaryota</taxon>
        <taxon>Fungi</taxon>
        <taxon>Dikarya</taxon>
        <taxon>Basidiomycota</taxon>
        <taxon>Agaricomycotina</taxon>
        <taxon>Dacrymycetes</taxon>
        <taxon>Dacrymycetales</taxon>
        <taxon>Dacrymycetaceae</taxon>
        <taxon>Calocera</taxon>
    </lineage>
</organism>
<sequence length="411" mass="44106">MFSTAGVFLSLLVSFPAIVRSWNFSLSSDPAQCTDFNIIWTGGVAPRTFSFYSLAGIGTPYNEWASGWQYDVFLEQEDELQTTQARLPFASGTPVVAVASDAQGFATGGTSVMFTINDSDDEMCVVTYDNTEYLNLVPLWSPDSPYQCASMTSVFSAVELPITIDVVLPGGQSYSVGWPAMNSSDVAPTASSSATVLWTLDSGDSKSVVYAVSDANARLFVSGLNTVGSGTNDCSQNRAPSSTWSGIANAQTPTSATFSPSGKSTTSPATNSRVEDIAGGIAGGVSGLILVMAGYMFILRRRRRNGAQVDSSSIDEPTAYIEPIPFILHGMPDEEEKLLTQTSPAILDGRPCRLFTTSALHSPAAVTPMHRRDDVDFNWFIPAGTEEDFEHDAALQWSAPPSYQSREEDED</sequence>
<feature type="chain" id="PRO_5007857178" description="Mid2 domain-containing protein" evidence="3">
    <location>
        <begin position="22"/>
        <end position="411"/>
    </location>
</feature>
<dbReference type="AlphaFoldDB" id="A0A165EIU4"/>
<feature type="region of interest" description="Disordered" evidence="1">
    <location>
        <begin position="391"/>
        <end position="411"/>
    </location>
</feature>
<reference evidence="4 5" key="1">
    <citation type="journal article" date="2016" name="Mol. Biol. Evol.">
        <title>Comparative Genomics of Early-Diverging Mushroom-Forming Fungi Provides Insights into the Origins of Lignocellulose Decay Capabilities.</title>
        <authorList>
            <person name="Nagy L.G."/>
            <person name="Riley R."/>
            <person name="Tritt A."/>
            <person name="Adam C."/>
            <person name="Daum C."/>
            <person name="Floudas D."/>
            <person name="Sun H."/>
            <person name="Yadav J.S."/>
            <person name="Pangilinan J."/>
            <person name="Larsson K.H."/>
            <person name="Matsuura K."/>
            <person name="Barry K."/>
            <person name="Labutti K."/>
            <person name="Kuo R."/>
            <person name="Ohm R.A."/>
            <person name="Bhattacharya S.S."/>
            <person name="Shirouzu T."/>
            <person name="Yoshinaga Y."/>
            <person name="Martin F.M."/>
            <person name="Grigoriev I.V."/>
            <person name="Hibbett D.S."/>
        </authorList>
    </citation>
    <scope>NUCLEOTIDE SEQUENCE [LARGE SCALE GENOMIC DNA]</scope>
    <source>
        <strain evidence="4 5">HHB12733</strain>
    </source>
</reference>
<proteinExistence type="predicted"/>
<accession>A0A165EIU4</accession>
<feature type="signal peptide" evidence="3">
    <location>
        <begin position="1"/>
        <end position="21"/>
    </location>
</feature>
<keyword evidence="2" id="KW-0812">Transmembrane</keyword>
<evidence type="ECO:0000256" key="1">
    <source>
        <dbReference type="SAM" id="MobiDB-lite"/>
    </source>
</evidence>
<gene>
    <name evidence="4" type="ORF">CALCODRAFT_485103</name>
</gene>